<dbReference type="Proteomes" id="UP000292702">
    <property type="component" value="Unassembled WGS sequence"/>
</dbReference>
<comment type="caution">
    <text evidence="1">The sequence shown here is derived from an EMBL/GenBank/DDBJ whole genome shotgun (WGS) entry which is preliminary data.</text>
</comment>
<dbReference type="Gene3D" id="3.80.10.10">
    <property type="entry name" value="Ribonuclease Inhibitor"/>
    <property type="match status" value="1"/>
</dbReference>
<dbReference type="SUPFAM" id="SSF81383">
    <property type="entry name" value="F-box domain"/>
    <property type="match status" value="1"/>
</dbReference>
<keyword evidence="2" id="KW-1185">Reference proteome</keyword>
<accession>A0A4V2MWH2</accession>
<dbReference type="InterPro" id="IPR036047">
    <property type="entry name" value="F-box-like_dom_sf"/>
</dbReference>
<evidence type="ECO:0000313" key="1">
    <source>
        <dbReference type="EMBL" id="TCD66257.1"/>
    </source>
</evidence>
<proteinExistence type="predicted"/>
<dbReference type="AlphaFoldDB" id="A0A4V2MWH2"/>
<gene>
    <name evidence="1" type="ORF">EIP91_001620</name>
</gene>
<evidence type="ECO:0000313" key="2">
    <source>
        <dbReference type="Proteomes" id="UP000292702"/>
    </source>
</evidence>
<sequence length="447" mass="50892">MDNVDDQPRLPPELVDYVLDYLHDDKTTLIACASVSKSWVDSSRYHLFSTINFTLETPFCIGKLIRFLKDVQVNHYIRNFSIIQDHSVSSILHFPRYPSFCPIHHLPLLLPSLPSLRCLTVTSAFVTCDCTEDTIEAHNRGPHITHNLKELSISNAIGNTVDVLGILNNFASIDVLSVWRPVISLSAHRRTLPLNTSLARELQVRSFKHFAVGVSMETYILLRSSPSVDTLHTLKVALDDSLEMDSFMKLVAKCTNLRALDITPIVNSPHPSFRPAQERALEAWSELDFKHCTNLHSFSLRIFPFVYEPENPRAETSSARYCRMISLALLQLPYQTKHVVLGIHIPPFDLIRETFRRLYDWELILRALNGLLELERVDVELQCHCGVDVDEVACRCFEAAAVIVRERMASVWSRKRGSVLRVADMVAMGANRRLGYKIESWAVRSLT</sequence>
<evidence type="ECO:0008006" key="3">
    <source>
        <dbReference type="Google" id="ProtNLM"/>
    </source>
</evidence>
<dbReference type="EMBL" id="RWJN01000143">
    <property type="protein sequence ID" value="TCD66257.1"/>
    <property type="molecule type" value="Genomic_DNA"/>
</dbReference>
<reference evidence="1 2" key="1">
    <citation type="submission" date="2018-11" db="EMBL/GenBank/DDBJ databases">
        <title>Genome assembly of Steccherinum ochraceum LE-BIN_3174, the white-rot fungus of the Steccherinaceae family (The Residual Polyporoid clade, Polyporales, Basidiomycota).</title>
        <authorList>
            <person name="Fedorova T.V."/>
            <person name="Glazunova O.A."/>
            <person name="Landesman E.O."/>
            <person name="Moiseenko K.V."/>
            <person name="Psurtseva N.V."/>
            <person name="Savinova O.S."/>
            <person name="Shakhova N.V."/>
            <person name="Tyazhelova T.V."/>
            <person name="Vasina D.V."/>
        </authorList>
    </citation>
    <scope>NUCLEOTIDE SEQUENCE [LARGE SCALE GENOMIC DNA]</scope>
    <source>
        <strain evidence="1 2">LE-BIN_3174</strain>
    </source>
</reference>
<protein>
    <recommendedName>
        <fullName evidence="3">F-box domain-containing protein</fullName>
    </recommendedName>
</protein>
<organism evidence="1 2">
    <name type="scientific">Steccherinum ochraceum</name>
    <dbReference type="NCBI Taxonomy" id="92696"/>
    <lineage>
        <taxon>Eukaryota</taxon>
        <taxon>Fungi</taxon>
        <taxon>Dikarya</taxon>
        <taxon>Basidiomycota</taxon>
        <taxon>Agaricomycotina</taxon>
        <taxon>Agaricomycetes</taxon>
        <taxon>Polyporales</taxon>
        <taxon>Steccherinaceae</taxon>
        <taxon>Steccherinum</taxon>
    </lineage>
</organism>
<dbReference type="InterPro" id="IPR032675">
    <property type="entry name" value="LRR_dom_sf"/>
</dbReference>
<name>A0A4V2MWH2_9APHY</name>